<dbReference type="OrthoDB" id="9450558at2759"/>
<dbReference type="InterPro" id="IPR031706">
    <property type="entry name" value="ODAPH"/>
</dbReference>
<proteinExistence type="predicted"/>
<dbReference type="PANTHER" id="PTHR40376:SF1">
    <property type="entry name" value="ODONTOGENESIS ASSOCIATED PHOSPHOPROTEIN"/>
    <property type="match status" value="1"/>
</dbReference>
<dbReference type="GO" id="GO:0070175">
    <property type="term" value="P:positive regulation of enamel mineralization"/>
    <property type="evidence" value="ECO:0007669"/>
    <property type="project" value="TreeGrafter"/>
</dbReference>
<sequence>MLTDQPEIPHVLPTSLVTEHLAVPFIVHQHQGPPLEAFDLSLFTCTCALNLQGSRNICEHSSSLKKQTRDWCITSLGRMMKQKEPRKDNSLRYSPKTIPVCVDRPDPCGPLCECKLPESGCVTHPGPFKATLASRPRQLSVGTMAHGLRFSDWLLVCWAAVAVAAGQKEGATPPAGLQDNGGPTDCEVFTLTPPPPRRNPVTRIQPVTRTPKCPFHFFPWQGPRVPIRFPHRPFLPWRCNHRFPFRPFFWPYGRLTPHYRYIPRGRLWRGSSSEESRWKREVPNMWKQKKPLAQRRL</sequence>
<dbReference type="GeneID" id="101671167"/>
<dbReference type="CTD" id="152816"/>
<reference evidence="2" key="1">
    <citation type="submission" date="2025-08" db="UniProtKB">
        <authorList>
            <consortium name="RefSeq"/>
        </authorList>
    </citation>
    <scope>IDENTIFICATION</scope>
    <source>
        <tissue evidence="2">Brain</tissue>
    </source>
</reference>
<gene>
    <name evidence="2" type="primary">ODAPH</name>
</gene>
<keyword evidence="1" id="KW-1185">Reference proteome</keyword>
<dbReference type="KEGG" id="mpuf:101671167"/>
<accession>A0A8U0NXT5</accession>
<dbReference type="PANTHER" id="PTHR40376">
    <property type="entry name" value="ODONTOGENESIS ASSOCIATED PHOSPHOPROTEIN"/>
    <property type="match status" value="1"/>
</dbReference>
<protein>
    <submittedName>
        <fullName evidence="2">Odontogenesis associated phosphoprotein</fullName>
    </submittedName>
</protein>
<evidence type="ECO:0000313" key="2">
    <source>
        <dbReference type="RefSeq" id="XP_012918851.1"/>
    </source>
</evidence>
<dbReference type="Proteomes" id="UP000000715">
    <property type="component" value="Unplaced"/>
</dbReference>
<dbReference type="Pfam" id="PF15848">
    <property type="entry name" value="ODAPH"/>
    <property type="match status" value="1"/>
</dbReference>
<dbReference type="RefSeq" id="XP_012918851.1">
    <property type="nucleotide sequence ID" value="XM_013063397.2"/>
</dbReference>
<organism evidence="1 2">
    <name type="scientific">Mustela putorius furo</name>
    <name type="common">European domestic ferret</name>
    <name type="synonym">Mustela furo</name>
    <dbReference type="NCBI Taxonomy" id="9669"/>
    <lineage>
        <taxon>Eukaryota</taxon>
        <taxon>Metazoa</taxon>
        <taxon>Chordata</taxon>
        <taxon>Craniata</taxon>
        <taxon>Vertebrata</taxon>
        <taxon>Euteleostomi</taxon>
        <taxon>Mammalia</taxon>
        <taxon>Eutheria</taxon>
        <taxon>Laurasiatheria</taxon>
        <taxon>Carnivora</taxon>
        <taxon>Caniformia</taxon>
        <taxon>Musteloidea</taxon>
        <taxon>Mustelidae</taxon>
        <taxon>Mustelinae</taxon>
        <taxon>Mustela</taxon>
    </lineage>
</organism>
<name>A0A8U0NXT5_MUSPF</name>
<dbReference type="AlphaFoldDB" id="A0A8U0NXT5"/>
<evidence type="ECO:0000313" key="1">
    <source>
        <dbReference type="Proteomes" id="UP000000715"/>
    </source>
</evidence>